<dbReference type="Proteomes" id="UP000178336">
    <property type="component" value="Unassembled WGS sequence"/>
</dbReference>
<organism evidence="9 10">
    <name type="scientific">Candidatus Curtissbacteria bacterium RIFCSPLOWO2_01_FULL_37_9</name>
    <dbReference type="NCBI Taxonomy" id="1797724"/>
    <lineage>
        <taxon>Bacteria</taxon>
        <taxon>Candidatus Curtissiibacteriota</taxon>
    </lineage>
</organism>
<accession>A0A1F5GPY1</accession>
<reference evidence="9 10" key="1">
    <citation type="journal article" date="2016" name="Nat. Commun.">
        <title>Thousands of microbial genomes shed light on interconnected biogeochemical processes in an aquifer system.</title>
        <authorList>
            <person name="Anantharaman K."/>
            <person name="Brown C.T."/>
            <person name="Hug L.A."/>
            <person name="Sharon I."/>
            <person name="Castelle C.J."/>
            <person name="Probst A.J."/>
            <person name="Thomas B.C."/>
            <person name="Singh A."/>
            <person name="Wilkins M.J."/>
            <person name="Karaoz U."/>
            <person name="Brodie E.L."/>
            <person name="Williams K.H."/>
            <person name="Hubbard S.S."/>
            <person name="Banfield J.F."/>
        </authorList>
    </citation>
    <scope>NUCLEOTIDE SEQUENCE [LARGE SCALE GENOMIC DNA]</scope>
</reference>
<comment type="catalytic activity">
    <reaction evidence="1">
        <text>a 2'-deoxyribonucleoside 5'-phosphate + H2O = a 2'-deoxyribonucleoside + phosphate</text>
        <dbReference type="Rhea" id="RHEA:36167"/>
        <dbReference type="ChEBI" id="CHEBI:15377"/>
        <dbReference type="ChEBI" id="CHEBI:18274"/>
        <dbReference type="ChEBI" id="CHEBI:43474"/>
        <dbReference type="ChEBI" id="CHEBI:65317"/>
        <dbReference type="EC" id="3.1.3.89"/>
    </reaction>
</comment>
<protein>
    <recommendedName>
        <fullName evidence="5">5'-deoxynucleotidase</fullName>
        <ecNumber evidence="5">3.1.3.89</ecNumber>
    </recommendedName>
</protein>
<gene>
    <name evidence="9" type="ORF">A3A48_04410</name>
</gene>
<dbReference type="InterPro" id="IPR039356">
    <property type="entry name" value="YfbR/HDDC2"/>
</dbReference>
<dbReference type="SUPFAM" id="SSF109604">
    <property type="entry name" value="HD-domain/PDEase-like"/>
    <property type="match status" value="1"/>
</dbReference>
<dbReference type="GO" id="GO:0005737">
    <property type="term" value="C:cytoplasm"/>
    <property type="evidence" value="ECO:0007669"/>
    <property type="project" value="TreeGrafter"/>
</dbReference>
<evidence type="ECO:0000256" key="3">
    <source>
        <dbReference type="ARBA" id="ARBA00001941"/>
    </source>
</evidence>
<dbReference type="GO" id="GO:0002953">
    <property type="term" value="F:5'-deoxynucleotidase activity"/>
    <property type="evidence" value="ECO:0007669"/>
    <property type="project" value="UniProtKB-EC"/>
</dbReference>
<evidence type="ECO:0000259" key="8">
    <source>
        <dbReference type="SMART" id="SM00471"/>
    </source>
</evidence>
<dbReference type="GO" id="GO:0046872">
    <property type="term" value="F:metal ion binding"/>
    <property type="evidence" value="ECO:0007669"/>
    <property type="project" value="UniProtKB-KW"/>
</dbReference>
<name>A0A1F5GPY1_9BACT</name>
<dbReference type="EMBL" id="MFBN01000056">
    <property type="protein sequence ID" value="OGD93940.1"/>
    <property type="molecule type" value="Genomic_DNA"/>
</dbReference>
<dbReference type="InterPro" id="IPR006674">
    <property type="entry name" value="HD_domain"/>
</dbReference>
<feature type="domain" description="HD/PDEase" evidence="8">
    <location>
        <begin position="29"/>
        <end position="143"/>
    </location>
</feature>
<dbReference type="PANTHER" id="PTHR11845">
    <property type="entry name" value="5'-DEOXYNUCLEOTIDASE HDDC2"/>
    <property type="match status" value="1"/>
</dbReference>
<dbReference type="FunFam" id="1.10.3210.10:FF:000035">
    <property type="entry name" value="HD family hydrolase"/>
    <property type="match status" value="1"/>
</dbReference>
<sequence>MENLERFMSGIAALKRRDRAGWIKREVENPESTAEHCYGVAILAMLLAEEARVDQLKSIKMALIHDLPENKVPDYMPSDDITSEEKFRQEEEAMIEICETIEGGQEYLALWREFEEGKTGEARFVKSLDKLEMMYQAWAYEQEQPDKNLESFWEDIEGFDFNKGAIENAFRQLKLLR</sequence>
<evidence type="ECO:0000313" key="9">
    <source>
        <dbReference type="EMBL" id="OGD93940.1"/>
    </source>
</evidence>
<evidence type="ECO:0000313" key="10">
    <source>
        <dbReference type="Proteomes" id="UP000178336"/>
    </source>
</evidence>
<dbReference type="AlphaFoldDB" id="A0A1F5GPY1"/>
<evidence type="ECO:0000256" key="4">
    <source>
        <dbReference type="ARBA" id="ARBA00011738"/>
    </source>
</evidence>
<comment type="subunit">
    <text evidence="4">Homodimer.</text>
</comment>
<comment type="caution">
    <text evidence="9">The sequence shown here is derived from an EMBL/GenBank/DDBJ whole genome shotgun (WGS) entry which is preliminary data.</text>
</comment>
<evidence type="ECO:0000256" key="6">
    <source>
        <dbReference type="ARBA" id="ARBA00022723"/>
    </source>
</evidence>
<evidence type="ECO:0000256" key="2">
    <source>
        <dbReference type="ARBA" id="ARBA00001936"/>
    </source>
</evidence>
<keyword evidence="6" id="KW-0479">Metal-binding</keyword>
<dbReference type="InterPro" id="IPR003607">
    <property type="entry name" value="HD/PDEase_dom"/>
</dbReference>
<dbReference type="SMART" id="SM00471">
    <property type="entry name" value="HDc"/>
    <property type="match status" value="1"/>
</dbReference>
<proteinExistence type="predicted"/>
<evidence type="ECO:0000256" key="5">
    <source>
        <dbReference type="ARBA" id="ARBA00012964"/>
    </source>
</evidence>
<dbReference type="STRING" id="1797724.A3A48_04410"/>
<evidence type="ECO:0000256" key="1">
    <source>
        <dbReference type="ARBA" id="ARBA00001638"/>
    </source>
</evidence>
<dbReference type="EC" id="3.1.3.89" evidence="5"/>
<keyword evidence="7" id="KW-0378">Hydrolase</keyword>
<dbReference type="Pfam" id="PF13023">
    <property type="entry name" value="HD_3"/>
    <property type="match status" value="1"/>
</dbReference>
<comment type="cofactor">
    <cofactor evidence="2">
        <name>Mn(2+)</name>
        <dbReference type="ChEBI" id="CHEBI:29035"/>
    </cofactor>
</comment>
<dbReference type="PANTHER" id="PTHR11845:SF13">
    <property type="entry name" value="5'-DEOXYNUCLEOTIDASE HDDC2"/>
    <property type="match status" value="1"/>
</dbReference>
<evidence type="ECO:0000256" key="7">
    <source>
        <dbReference type="ARBA" id="ARBA00022801"/>
    </source>
</evidence>
<comment type="cofactor">
    <cofactor evidence="3">
        <name>Co(2+)</name>
        <dbReference type="ChEBI" id="CHEBI:48828"/>
    </cofactor>
</comment>
<dbReference type="Gene3D" id="1.10.3210.10">
    <property type="entry name" value="Hypothetical protein af1432"/>
    <property type="match status" value="1"/>
</dbReference>